<dbReference type="PATRIC" id="fig|1218507.3.peg.205"/>
<feature type="transmembrane region" description="Helical" evidence="9">
    <location>
        <begin position="206"/>
        <end position="239"/>
    </location>
</feature>
<dbReference type="STRING" id="1218507.JF74_00510"/>
<keyword evidence="8 9" id="KW-0472">Membrane</keyword>
<keyword evidence="6 9" id="KW-0812">Transmembrane</keyword>
<feature type="transmembrane region" description="Helical" evidence="9">
    <location>
        <begin position="19"/>
        <end position="40"/>
    </location>
</feature>
<keyword evidence="7 9" id="KW-1133">Transmembrane helix</keyword>
<reference evidence="10 12" key="1">
    <citation type="submission" date="2015-01" db="EMBL/GenBank/DDBJ databases">
        <title>Comparative genomics of the lactic acid bacteria isolated from the honey bee gut.</title>
        <authorList>
            <person name="Ellegaard K.M."/>
            <person name="Tamarit D."/>
            <person name="Javelind E."/>
            <person name="Olofsson T."/>
            <person name="Andersson S.G."/>
            <person name="Vasquez A."/>
        </authorList>
    </citation>
    <scope>NUCLEOTIDE SEQUENCE [LARGE SCALE GENOMIC DNA]</scope>
    <source>
        <strain evidence="10 12">Hma8</strain>
    </source>
</reference>
<dbReference type="GO" id="GO:0009401">
    <property type="term" value="P:phosphoenolpyruvate-dependent sugar phosphotransferase system"/>
    <property type="evidence" value="ECO:0007669"/>
    <property type="project" value="UniProtKB-KW"/>
</dbReference>
<comment type="subcellular location">
    <subcellularLocation>
        <location evidence="1">Cell membrane</location>
        <topology evidence="1">Multi-pass membrane protein</topology>
    </subcellularLocation>
</comment>
<evidence type="ECO:0000313" key="13">
    <source>
        <dbReference type="Proteomes" id="UP000247698"/>
    </source>
</evidence>
<evidence type="ECO:0000256" key="2">
    <source>
        <dbReference type="ARBA" id="ARBA00022448"/>
    </source>
</evidence>
<sequence>MVGQVIGIFFISLVANSQYFLGTSFIGRPIVTGMFVGLLFGNLKEGLLMGAASELIFMGLMGIGASVPPDEVIGGILGTAFALKNGLGVSAAITLVLPIASLSLIVKNILYVLVFPAMTHRADHLADEGKITRAGNMHLWMCFLQIAVLTIVTTFAFAVGSDAVGNLIKMIPKAVTDGLTIATYILPAIGFGMLINMTYSKNVAPFFFLGFVCAAYLKLNTIATAIIGAICAAIMYIIFDKVRNNSEETAAKGDEIYDDF</sequence>
<feature type="transmembrane region" description="Helical" evidence="9">
    <location>
        <begin position="47"/>
        <end position="67"/>
    </location>
</feature>
<dbReference type="HOGENOM" id="CLU_069101_2_0_9"/>
<feature type="transmembrane region" description="Helical" evidence="9">
    <location>
        <begin position="139"/>
        <end position="159"/>
    </location>
</feature>
<dbReference type="PANTHER" id="PTHR32502:SF8">
    <property type="entry name" value="N-ACETYLGALACTOSAMINE PERMEASE IIC COMPONENT 1"/>
    <property type="match status" value="1"/>
</dbReference>
<accession>A0A0F4LJY1</accession>
<evidence type="ECO:0000256" key="5">
    <source>
        <dbReference type="ARBA" id="ARBA00022683"/>
    </source>
</evidence>
<evidence type="ECO:0000256" key="9">
    <source>
        <dbReference type="SAM" id="Phobius"/>
    </source>
</evidence>
<protein>
    <submittedName>
        <fullName evidence="10">PTS Man IIC</fullName>
    </submittedName>
    <submittedName>
        <fullName evidence="11">PTS sugar transporter subunit IIC</fullName>
    </submittedName>
</protein>
<keyword evidence="2" id="KW-0813">Transport</keyword>
<comment type="caution">
    <text evidence="10">The sequence shown here is derived from an EMBL/GenBank/DDBJ whole genome shotgun (WGS) entry which is preliminary data.</text>
</comment>
<evidence type="ECO:0000256" key="6">
    <source>
        <dbReference type="ARBA" id="ARBA00022692"/>
    </source>
</evidence>
<dbReference type="Pfam" id="PF03609">
    <property type="entry name" value="EII-Sor"/>
    <property type="match status" value="1"/>
</dbReference>
<keyword evidence="13" id="KW-1185">Reference proteome</keyword>
<keyword evidence="3" id="KW-1003">Cell membrane</keyword>
<dbReference type="OrthoDB" id="7058816at2"/>
<evidence type="ECO:0000256" key="1">
    <source>
        <dbReference type="ARBA" id="ARBA00004651"/>
    </source>
</evidence>
<dbReference type="PANTHER" id="PTHR32502">
    <property type="entry name" value="N-ACETYLGALACTOSAMINE PERMEASE II COMPONENT-RELATED"/>
    <property type="match status" value="1"/>
</dbReference>
<dbReference type="Proteomes" id="UP000247698">
    <property type="component" value="Unassembled WGS sequence"/>
</dbReference>
<dbReference type="PROSITE" id="PS51106">
    <property type="entry name" value="PTS_EIIC_TYPE_4"/>
    <property type="match status" value="1"/>
</dbReference>
<dbReference type="RefSeq" id="WP_046324017.1">
    <property type="nucleotide sequence ID" value="NZ_JBHTMT010000009.1"/>
</dbReference>
<dbReference type="GO" id="GO:0005886">
    <property type="term" value="C:plasma membrane"/>
    <property type="evidence" value="ECO:0007669"/>
    <property type="project" value="UniProtKB-SubCell"/>
</dbReference>
<name>A0A0F4LJY1_9LACO</name>
<dbReference type="AlphaFoldDB" id="A0A0F4LJY1"/>
<proteinExistence type="predicted"/>
<evidence type="ECO:0000256" key="3">
    <source>
        <dbReference type="ARBA" id="ARBA00022475"/>
    </source>
</evidence>
<evidence type="ECO:0000256" key="8">
    <source>
        <dbReference type="ARBA" id="ARBA00023136"/>
    </source>
</evidence>
<dbReference type="EMBL" id="JXLI01000003">
    <property type="protein sequence ID" value="KJY58549.1"/>
    <property type="molecule type" value="Genomic_DNA"/>
</dbReference>
<organism evidence="10 12">
    <name type="scientific">Lactobacillus melliventris</name>
    <dbReference type="NCBI Taxonomy" id="1218507"/>
    <lineage>
        <taxon>Bacteria</taxon>
        <taxon>Bacillati</taxon>
        <taxon>Bacillota</taxon>
        <taxon>Bacilli</taxon>
        <taxon>Lactobacillales</taxon>
        <taxon>Lactobacillaceae</taxon>
        <taxon>Lactobacillus</taxon>
    </lineage>
</organism>
<evidence type="ECO:0000313" key="12">
    <source>
        <dbReference type="Proteomes" id="UP000033531"/>
    </source>
</evidence>
<evidence type="ECO:0000313" key="11">
    <source>
        <dbReference type="EMBL" id="PXY86008.1"/>
    </source>
</evidence>
<dbReference type="Proteomes" id="UP000033531">
    <property type="component" value="Unassembled WGS sequence"/>
</dbReference>
<evidence type="ECO:0000313" key="10">
    <source>
        <dbReference type="EMBL" id="KJY58549.1"/>
    </source>
</evidence>
<dbReference type="InterPro" id="IPR004700">
    <property type="entry name" value="PTS_IIC_man"/>
</dbReference>
<dbReference type="EMBL" id="QGLG01000001">
    <property type="protein sequence ID" value="PXY86008.1"/>
    <property type="molecule type" value="Genomic_DNA"/>
</dbReference>
<feature type="transmembrane region" description="Helical" evidence="9">
    <location>
        <begin position="179"/>
        <end position="199"/>
    </location>
</feature>
<keyword evidence="5" id="KW-0598">Phosphotransferase system</keyword>
<feature type="transmembrane region" description="Helical" evidence="9">
    <location>
        <begin position="87"/>
        <end position="118"/>
    </location>
</feature>
<evidence type="ECO:0000256" key="4">
    <source>
        <dbReference type="ARBA" id="ARBA00022597"/>
    </source>
</evidence>
<reference evidence="11 13" key="2">
    <citation type="submission" date="2018-05" db="EMBL/GenBank/DDBJ databases">
        <title>Reference genomes for bee gut microbiota database.</title>
        <authorList>
            <person name="Ellegaard K.M."/>
        </authorList>
    </citation>
    <scope>NUCLEOTIDE SEQUENCE [LARGE SCALE GENOMIC DNA]</scope>
    <source>
        <strain evidence="11 13">ESL0184</strain>
    </source>
</reference>
<dbReference type="InterPro" id="IPR050303">
    <property type="entry name" value="GatZ_KbaZ_carbometab"/>
</dbReference>
<evidence type="ECO:0000256" key="7">
    <source>
        <dbReference type="ARBA" id="ARBA00022989"/>
    </source>
</evidence>
<gene>
    <name evidence="11" type="ORF">DK873_00195</name>
    <name evidence="10" type="ORF">JF74_00510</name>
</gene>
<keyword evidence="4 11" id="KW-0762">Sugar transport</keyword>